<protein>
    <submittedName>
        <fullName evidence="5">Nitroreductase family protein</fullName>
    </submittedName>
</protein>
<evidence type="ECO:0000313" key="6">
    <source>
        <dbReference type="Proteomes" id="UP000464314"/>
    </source>
</evidence>
<sequence>MEEIFNRRSVRKFQDRPVEDEKIDKLLHAAMQAPSAGNQQPWEFIVIKDKAVLSKLSLMTPYSKPAEGSAVTFILVANCKDLRHPTFWQQDMSAALQNILLEAVHLELGAVWMGVATNESAEKYLTQMYQFPESIKPFALVSVGYPDNQKNEFVDRFKPDRVHYETWSNK</sequence>
<dbReference type="PANTHER" id="PTHR23026:SF90">
    <property type="entry name" value="IODOTYROSINE DEIODINASE 1"/>
    <property type="match status" value="1"/>
</dbReference>
<proteinExistence type="predicted"/>
<dbReference type="KEGG" id="anr:Ana3638_24280"/>
<evidence type="ECO:0000259" key="4">
    <source>
        <dbReference type="Pfam" id="PF00881"/>
    </source>
</evidence>
<keyword evidence="2" id="KW-0288">FMN</keyword>
<dbReference type="RefSeq" id="WP_161840320.1">
    <property type="nucleotide sequence ID" value="NZ_CP048000.1"/>
</dbReference>
<dbReference type="GO" id="GO:0016491">
    <property type="term" value="F:oxidoreductase activity"/>
    <property type="evidence" value="ECO:0007669"/>
    <property type="project" value="UniProtKB-KW"/>
</dbReference>
<evidence type="ECO:0000256" key="2">
    <source>
        <dbReference type="ARBA" id="ARBA00022643"/>
    </source>
</evidence>
<reference evidence="5 6" key="1">
    <citation type="submission" date="2020-01" db="EMBL/GenBank/DDBJ databases">
        <title>Genome analysis of Anaerocolumna sp. CBA3638.</title>
        <authorList>
            <person name="Kim J."/>
            <person name="Roh S.W."/>
        </authorList>
    </citation>
    <scope>NUCLEOTIDE SEQUENCE [LARGE SCALE GENOMIC DNA]</scope>
    <source>
        <strain evidence="5 6">CBA3638</strain>
    </source>
</reference>
<dbReference type="SUPFAM" id="SSF55469">
    <property type="entry name" value="FMN-dependent nitroreductase-like"/>
    <property type="match status" value="1"/>
</dbReference>
<dbReference type="InterPro" id="IPR050627">
    <property type="entry name" value="Nitroreductase/BluB"/>
</dbReference>
<organism evidence="5 6">
    <name type="scientific">Anaerocolumna sedimenticola</name>
    <dbReference type="NCBI Taxonomy" id="2696063"/>
    <lineage>
        <taxon>Bacteria</taxon>
        <taxon>Bacillati</taxon>
        <taxon>Bacillota</taxon>
        <taxon>Clostridia</taxon>
        <taxon>Lachnospirales</taxon>
        <taxon>Lachnospiraceae</taxon>
        <taxon>Anaerocolumna</taxon>
    </lineage>
</organism>
<feature type="domain" description="Nitroreductase" evidence="4">
    <location>
        <begin position="5"/>
        <end position="56"/>
    </location>
</feature>
<dbReference type="EMBL" id="CP048000">
    <property type="protein sequence ID" value="QHQ63508.1"/>
    <property type="molecule type" value="Genomic_DNA"/>
</dbReference>
<dbReference type="Proteomes" id="UP000464314">
    <property type="component" value="Chromosome"/>
</dbReference>
<evidence type="ECO:0000256" key="3">
    <source>
        <dbReference type="ARBA" id="ARBA00023002"/>
    </source>
</evidence>
<dbReference type="InterPro" id="IPR029479">
    <property type="entry name" value="Nitroreductase"/>
</dbReference>
<evidence type="ECO:0000313" key="5">
    <source>
        <dbReference type="EMBL" id="QHQ63508.1"/>
    </source>
</evidence>
<dbReference type="AlphaFoldDB" id="A0A6P1TVJ5"/>
<keyword evidence="6" id="KW-1185">Reference proteome</keyword>
<dbReference type="InterPro" id="IPR000415">
    <property type="entry name" value="Nitroreductase-like"/>
</dbReference>
<dbReference type="CDD" id="cd02150">
    <property type="entry name" value="nitroreductase"/>
    <property type="match status" value="1"/>
</dbReference>
<feature type="domain" description="Nitroreductase" evidence="4">
    <location>
        <begin position="80"/>
        <end position="145"/>
    </location>
</feature>
<evidence type="ECO:0000256" key="1">
    <source>
        <dbReference type="ARBA" id="ARBA00022630"/>
    </source>
</evidence>
<keyword evidence="3" id="KW-0560">Oxidoreductase</keyword>
<gene>
    <name evidence="5" type="ORF">Ana3638_24280</name>
</gene>
<keyword evidence="1" id="KW-0285">Flavoprotein</keyword>
<dbReference type="Gene3D" id="3.40.109.10">
    <property type="entry name" value="NADH Oxidase"/>
    <property type="match status" value="1"/>
</dbReference>
<dbReference type="PANTHER" id="PTHR23026">
    <property type="entry name" value="NADPH NITROREDUCTASE"/>
    <property type="match status" value="1"/>
</dbReference>
<name>A0A6P1TVJ5_9FIRM</name>
<accession>A0A6P1TVJ5</accession>
<dbReference type="Pfam" id="PF00881">
    <property type="entry name" value="Nitroreductase"/>
    <property type="match status" value="2"/>
</dbReference>